<dbReference type="PANTHER" id="PTHR30001">
    <property type="entry name" value="RIBONUCLEASE"/>
    <property type="match status" value="1"/>
</dbReference>
<gene>
    <name evidence="7" type="ORF">KQI89_13315</name>
</gene>
<evidence type="ECO:0000256" key="1">
    <source>
        <dbReference type="ARBA" id="ARBA00001946"/>
    </source>
</evidence>
<keyword evidence="2" id="KW-0479">Metal-binding</keyword>
<evidence type="ECO:0000256" key="5">
    <source>
        <dbReference type="ARBA" id="ARBA00022884"/>
    </source>
</evidence>
<reference evidence="7 8" key="1">
    <citation type="submission" date="2021-06" db="EMBL/GenBank/DDBJ databases">
        <authorList>
            <person name="Sun Q."/>
            <person name="Li D."/>
        </authorList>
    </citation>
    <scope>NUCLEOTIDE SEQUENCE [LARGE SCALE GENOMIC DNA]</scope>
    <source>
        <strain evidence="7 8">MSJ-4</strain>
    </source>
</reference>
<keyword evidence="4" id="KW-0460">Magnesium</keyword>
<evidence type="ECO:0000313" key="7">
    <source>
        <dbReference type="EMBL" id="MBU5592729.1"/>
    </source>
</evidence>
<comment type="caution">
    <text evidence="7">The sequence shown here is derived from an EMBL/GenBank/DDBJ whole genome shotgun (WGS) entry which is preliminary data.</text>
</comment>
<keyword evidence="8" id="KW-1185">Reference proteome</keyword>
<name>A0ABS6F2K7_9CLOT</name>
<keyword evidence="5" id="KW-0694">RNA-binding</keyword>
<dbReference type="Pfam" id="PF10150">
    <property type="entry name" value="RNase_E_G"/>
    <property type="match status" value="1"/>
</dbReference>
<dbReference type="PANTHER" id="PTHR30001:SF0">
    <property type="entry name" value="RIBONUCLEASE G"/>
    <property type="match status" value="1"/>
</dbReference>
<organism evidence="7 8">
    <name type="scientific">Clostridium simiarum</name>
    <dbReference type="NCBI Taxonomy" id="2841506"/>
    <lineage>
        <taxon>Bacteria</taxon>
        <taxon>Bacillati</taxon>
        <taxon>Bacillota</taxon>
        <taxon>Clostridia</taxon>
        <taxon>Eubacteriales</taxon>
        <taxon>Clostridiaceae</taxon>
        <taxon>Clostridium</taxon>
    </lineage>
</organism>
<evidence type="ECO:0000256" key="4">
    <source>
        <dbReference type="ARBA" id="ARBA00022842"/>
    </source>
</evidence>
<evidence type="ECO:0000256" key="3">
    <source>
        <dbReference type="ARBA" id="ARBA00022801"/>
    </source>
</evidence>
<keyword evidence="3" id="KW-0378">Hydrolase</keyword>
<protein>
    <submittedName>
        <fullName evidence="7">Rne/Rng family ribonuclease</fullName>
    </submittedName>
</protein>
<evidence type="ECO:0000259" key="6">
    <source>
        <dbReference type="Pfam" id="PF10150"/>
    </source>
</evidence>
<dbReference type="InterPro" id="IPR019307">
    <property type="entry name" value="RNA-bd_AU-1/RNase_E/G"/>
</dbReference>
<sequence>MREIFIERRDRLLRIAIKENKVLTECFIEEESFEPLPGEIYKGVIKNIVPAIKCAFIDIGHDKNAYMYINPKDKSKSLKKGQDILIEVTKEELGDKGAKVNGFISIPGRYTVINNLNTGVSFSQKIKDENFKSYIKDNIVFPKDIAVVIRTNAQFVDVDIINEEIKKLYATYEDIYTKFNYTLKPKKLYGEGGIIYKILRDSINGDTASIVVDNPSDYNIIKEYIEGKPDINIDINHYEGHRNLFDYYEIEKEILALRNHRVPLGCGGHIVIDKTEAMYVVDVNSGKNVSHKTMDKTAYITNLQAAKEIARQIRLRNLSGIIVIDFIDMKYPNHRAKVIEALNEGFYGDKNKTVIYPFTDLNLIQIARMRRGKNIYDYIEENCTECSGRGTLLKLSYISLLIRNEILKVDAENRINNIYIEINNRYEEAIKGNIIGFITEIEGLDKNIYLNFVEGTEYFKVEPLIFINQIENVKRYKVEI</sequence>
<feature type="domain" description="RNA-binding protein AU-1/Ribonuclease E/G" evidence="6">
    <location>
        <begin position="105"/>
        <end position="370"/>
    </location>
</feature>
<evidence type="ECO:0000313" key="8">
    <source>
        <dbReference type="Proteomes" id="UP000736583"/>
    </source>
</evidence>
<proteinExistence type="predicted"/>
<accession>A0ABS6F2K7</accession>
<dbReference type="RefSeq" id="WP_216457477.1">
    <property type="nucleotide sequence ID" value="NZ_JAHLQL010000005.1"/>
</dbReference>
<comment type="cofactor">
    <cofactor evidence="1">
        <name>Mg(2+)</name>
        <dbReference type="ChEBI" id="CHEBI:18420"/>
    </cofactor>
</comment>
<evidence type="ECO:0000256" key="2">
    <source>
        <dbReference type="ARBA" id="ARBA00022723"/>
    </source>
</evidence>
<dbReference type="CDD" id="cd04453">
    <property type="entry name" value="S1_RNase_E"/>
    <property type="match status" value="1"/>
</dbReference>
<dbReference type="EMBL" id="JAHLQL010000005">
    <property type="protein sequence ID" value="MBU5592729.1"/>
    <property type="molecule type" value="Genomic_DNA"/>
</dbReference>
<dbReference type="InterPro" id="IPR004659">
    <property type="entry name" value="RNase_E/G"/>
</dbReference>
<dbReference type="NCBIfam" id="TIGR00757">
    <property type="entry name" value="RNaseEG"/>
    <property type="match status" value="1"/>
</dbReference>
<dbReference type="Proteomes" id="UP000736583">
    <property type="component" value="Unassembled WGS sequence"/>
</dbReference>